<organism evidence="1 2">
    <name type="scientific">Arachidicoccus rhizosphaerae</name>
    <dbReference type="NCBI Taxonomy" id="551991"/>
    <lineage>
        <taxon>Bacteria</taxon>
        <taxon>Pseudomonadati</taxon>
        <taxon>Bacteroidota</taxon>
        <taxon>Chitinophagia</taxon>
        <taxon>Chitinophagales</taxon>
        <taxon>Chitinophagaceae</taxon>
        <taxon>Arachidicoccus</taxon>
    </lineage>
</organism>
<gene>
    <name evidence="1" type="ORF">SAMN05192529_12532</name>
</gene>
<dbReference type="Pfam" id="PF02566">
    <property type="entry name" value="OsmC"/>
    <property type="match status" value="1"/>
</dbReference>
<name>A0A1H4BXM2_9BACT</name>
<evidence type="ECO:0000313" key="2">
    <source>
        <dbReference type="Proteomes" id="UP000199041"/>
    </source>
</evidence>
<dbReference type="SUPFAM" id="SSF82784">
    <property type="entry name" value="OsmC-like"/>
    <property type="match status" value="1"/>
</dbReference>
<protein>
    <submittedName>
        <fullName evidence="1">Putative redox protein</fullName>
    </submittedName>
</protein>
<dbReference type="PANTHER" id="PTHR34352:SF1">
    <property type="entry name" value="PROTEIN YHFA"/>
    <property type="match status" value="1"/>
</dbReference>
<proteinExistence type="predicted"/>
<accession>A0A1H4BXM2</accession>
<dbReference type="RefSeq" id="WP_091400560.1">
    <property type="nucleotide sequence ID" value="NZ_FNQY01000025.1"/>
</dbReference>
<dbReference type="InterPro" id="IPR036102">
    <property type="entry name" value="OsmC/Ohrsf"/>
</dbReference>
<dbReference type="InterPro" id="IPR003718">
    <property type="entry name" value="OsmC/Ohr_fam"/>
</dbReference>
<dbReference type="Gene3D" id="3.30.300.20">
    <property type="match status" value="1"/>
</dbReference>
<dbReference type="Proteomes" id="UP000199041">
    <property type="component" value="Unassembled WGS sequence"/>
</dbReference>
<dbReference type="AlphaFoldDB" id="A0A1H4BXM2"/>
<dbReference type="OrthoDB" id="9804010at2"/>
<dbReference type="PANTHER" id="PTHR34352">
    <property type="entry name" value="PROTEIN YHFA"/>
    <property type="match status" value="1"/>
</dbReference>
<keyword evidence="2" id="KW-1185">Reference proteome</keyword>
<sequence length="141" mass="15404">MAKIELIRAGANYAFDSIDENGVITRMDTKPEMGGEGYGARPMQLLLNALAGCASIDILSILKKRKQEITDYKVTVDGQREVGKEPSLWTEIFLTFSIDGDVDRLSAKKAIDLSLDKYCSVAATLRAAGATIKYELILNGQ</sequence>
<dbReference type="InterPro" id="IPR015946">
    <property type="entry name" value="KH_dom-like_a/b"/>
</dbReference>
<dbReference type="STRING" id="551991.SAMN05192529_12532"/>
<dbReference type="EMBL" id="FNQY01000025">
    <property type="protein sequence ID" value="SEA52833.1"/>
    <property type="molecule type" value="Genomic_DNA"/>
</dbReference>
<reference evidence="1 2" key="1">
    <citation type="submission" date="2016-10" db="EMBL/GenBank/DDBJ databases">
        <authorList>
            <person name="de Groot N.N."/>
        </authorList>
    </citation>
    <scope>NUCLEOTIDE SEQUENCE [LARGE SCALE GENOMIC DNA]</scope>
    <source>
        <strain evidence="1 2">Vu-144</strain>
    </source>
</reference>
<evidence type="ECO:0000313" key="1">
    <source>
        <dbReference type="EMBL" id="SEA52833.1"/>
    </source>
</evidence>